<dbReference type="GO" id="GO:0004582">
    <property type="term" value="F:dolichyl-phosphate beta-D-mannosyltransferase activity"/>
    <property type="evidence" value="ECO:0007669"/>
    <property type="project" value="UniProtKB-EC"/>
</dbReference>
<accession>A1RUZ4</accession>
<evidence type="ECO:0000256" key="4">
    <source>
        <dbReference type="ARBA" id="ARBA00004141"/>
    </source>
</evidence>
<dbReference type="GO" id="GO:0012505">
    <property type="term" value="C:endomembrane system"/>
    <property type="evidence" value="ECO:0007669"/>
    <property type="project" value="UniProtKB-SubCell"/>
</dbReference>
<keyword evidence="15 22" id="KW-0472">Membrane</keyword>
<comment type="pathway">
    <text evidence="6">Protein modification; protein glycosylation.</text>
</comment>
<keyword evidence="12" id="KW-0479">Metal-binding</keyword>
<evidence type="ECO:0000256" key="5">
    <source>
        <dbReference type="ARBA" id="ARBA00004308"/>
    </source>
</evidence>
<evidence type="ECO:0000313" key="26">
    <source>
        <dbReference type="Proteomes" id="UP000002595"/>
    </source>
</evidence>
<dbReference type="InterPro" id="IPR001173">
    <property type="entry name" value="Glyco_trans_2-like"/>
</dbReference>
<dbReference type="Pfam" id="PF04138">
    <property type="entry name" value="GtrA_DPMS_TM"/>
    <property type="match status" value="1"/>
</dbReference>
<reference evidence="25" key="1">
    <citation type="submission" date="2006-12" db="EMBL/GenBank/DDBJ databases">
        <title>Complete sequence of Pyrobaculum islandicum DSM 4184.</title>
        <authorList>
            <person name="Copeland A."/>
            <person name="Lucas S."/>
            <person name="Lapidus A."/>
            <person name="Barry K."/>
            <person name="Detter J.C."/>
            <person name="Glavina del Rio T."/>
            <person name="Dalin E."/>
            <person name="Tice H."/>
            <person name="Pitluck S."/>
            <person name="Meincke L."/>
            <person name="Brettin T."/>
            <person name="Bruce D."/>
            <person name="Han C."/>
            <person name="Tapia R."/>
            <person name="Gilna P."/>
            <person name="Schmutz J."/>
            <person name="Larimer F."/>
            <person name="Land M."/>
            <person name="Hauser L."/>
            <person name="Kyrpides N."/>
            <person name="Mikhailova N."/>
            <person name="Cozen A.E."/>
            <person name="Fitz-Gibbon S.T."/>
            <person name="House C.H."/>
            <person name="Saltikov C."/>
            <person name="Lowe T."/>
            <person name="Richardson P."/>
        </authorList>
    </citation>
    <scope>NUCLEOTIDE SEQUENCE [LARGE SCALE GENOMIC DNA]</scope>
    <source>
        <strain evidence="25">DSM 4184</strain>
    </source>
</reference>
<dbReference type="EMBL" id="CP000504">
    <property type="protein sequence ID" value="ABL88776.1"/>
    <property type="molecule type" value="Genomic_DNA"/>
</dbReference>
<dbReference type="InterPro" id="IPR007267">
    <property type="entry name" value="GtrA_DPMS_TM"/>
</dbReference>
<evidence type="ECO:0000313" key="25">
    <source>
        <dbReference type="EMBL" id="ABL88776.1"/>
    </source>
</evidence>
<dbReference type="GO" id="GO:0016020">
    <property type="term" value="C:membrane"/>
    <property type="evidence" value="ECO:0007669"/>
    <property type="project" value="UniProtKB-SubCell"/>
</dbReference>
<keyword evidence="14 22" id="KW-1133">Transmembrane helix</keyword>
<dbReference type="GeneID" id="4617839"/>
<evidence type="ECO:0000256" key="11">
    <source>
        <dbReference type="ARBA" id="ARBA00022692"/>
    </source>
</evidence>
<comment type="cofactor">
    <cofactor evidence="3">
        <name>Mg(2+)</name>
        <dbReference type="ChEBI" id="CHEBI:18420"/>
    </cofactor>
</comment>
<dbReference type="eggNOG" id="arCOG00894">
    <property type="taxonomic scope" value="Archaea"/>
</dbReference>
<dbReference type="GO" id="GO:0035269">
    <property type="term" value="P:protein O-linked glycosylation via mannose"/>
    <property type="evidence" value="ECO:0007669"/>
    <property type="project" value="TreeGrafter"/>
</dbReference>
<keyword evidence="26" id="KW-1185">Reference proteome</keyword>
<evidence type="ECO:0000256" key="20">
    <source>
        <dbReference type="ARBA" id="ARBA00082614"/>
    </source>
</evidence>
<evidence type="ECO:0000256" key="10">
    <source>
        <dbReference type="ARBA" id="ARBA00022679"/>
    </source>
</evidence>
<dbReference type="SUPFAM" id="SSF53448">
    <property type="entry name" value="Nucleotide-diphospho-sugar transferases"/>
    <property type="match status" value="1"/>
</dbReference>
<dbReference type="CAZy" id="GT2">
    <property type="family name" value="Glycosyltransferase Family 2"/>
</dbReference>
<dbReference type="Pfam" id="PF00535">
    <property type="entry name" value="Glycos_transf_2"/>
    <property type="match status" value="1"/>
</dbReference>
<comment type="subcellular location">
    <subcellularLocation>
        <location evidence="5">Endomembrane system</location>
    </subcellularLocation>
    <subcellularLocation>
        <location evidence="4">Membrane</location>
        <topology evidence="4">Multi-pass membrane protein</topology>
    </subcellularLocation>
</comment>
<name>A1RUZ4_PYRIL</name>
<keyword evidence="10 25" id="KW-0808">Transferase</keyword>
<dbReference type="HOGENOM" id="CLU_039727_0_0_2"/>
<evidence type="ECO:0000256" key="21">
    <source>
        <dbReference type="ARBA" id="ARBA00083744"/>
    </source>
</evidence>
<dbReference type="Gene3D" id="3.90.550.10">
    <property type="entry name" value="Spore Coat Polysaccharide Biosynthesis Protein SpsA, Chain A"/>
    <property type="match status" value="1"/>
</dbReference>
<feature type="domain" description="Glycosyltransferase 2-like" evidence="23">
    <location>
        <begin position="3"/>
        <end position="165"/>
    </location>
</feature>
<evidence type="ECO:0000256" key="22">
    <source>
        <dbReference type="SAM" id="Phobius"/>
    </source>
</evidence>
<dbReference type="FunFam" id="3.90.550.10:FF:000119">
    <property type="entry name" value="Dolichol-phosphate mannosyltransferase subunit 1"/>
    <property type="match status" value="1"/>
</dbReference>
<evidence type="ECO:0000256" key="7">
    <source>
        <dbReference type="ARBA" id="ARBA00006739"/>
    </source>
</evidence>
<evidence type="ECO:0000256" key="9">
    <source>
        <dbReference type="ARBA" id="ARBA00022676"/>
    </source>
</evidence>
<dbReference type="GO" id="GO:0006488">
    <property type="term" value="P:dolichol-linked oligosaccharide biosynthetic process"/>
    <property type="evidence" value="ECO:0007669"/>
    <property type="project" value="TreeGrafter"/>
</dbReference>
<dbReference type="KEGG" id="pis:Pisl_1623"/>
<dbReference type="PANTHER" id="PTHR43398:SF1">
    <property type="entry name" value="DOLICHOL-PHOSPHATE MANNOSYLTRANSFERASE SUBUNIT 1"/>
    <property type="match status" value="1"/>
</dbReference>
<evidence type="ECO:0000256" key="8">
    <source>
        <dbReference type="ARBA" id="ARBA00012704"/>
    </source>
</evidence>
<comment type="function">
    <text evidence="17">Transfers mannose from GDP-mannose to dolichol monophosphate to form dolichol phosphate mannose (Dol-P-Man) which is the mannosyl donor in pathways leading to N-glycosylation, glycosyl phosphatidylinositol membrane anchoring, and O-mannosylation of proteins.</text>
</comment>
<evidence type="ECO:0000256" key="12">
    <source>
        <dbReference type="ARBA" id="ARBA00022723"/>
    </source>
</evidence>
<feature type="domain" description="GtrA/DPMS transmembrane" evidence="24">
    <location>
        <begin position="227"/>
        <end position="338"/>
    </location>
</feature>
<feature type="transmembrane region" description="Helical" evidence="22">
    <location>
        <begin position="225"/>
        <end position="246"/>
    </location>
</feature>
<evidence type="ECO:0000256" key="14">
    <source>
        <dbReference type="ARBA" id="ARBA00022989"/>
    </source>
</evidence>
<dbReference type="CDD" id="cd06442">
    <property type="entry name" value="DPM1_like"/>
    <property type="match status" value="1"/>
</dbReference>
<keyword evidence="11 22" id="KW-0812">Transmembrane</keyword>
<dbReference type="AlphaFoldDB" id="A1RUZ4"/>
<dbReference type="EC" id="2.4.1.83" evidence="8"/>
<evidence type="ECO:0000259" key="24">
    <source>
        <dbReference type="Pfam" id="PF04138"/>
    </source>
</evidence>
<evidence type="ECO:0000256" key="6">
    <source>
        <dbReference type="ARBA" id="ARBA00004922"/>
    </source>
</evidence>
<gene>
    <name evidence="25" type="ordered locus">Pisl_1623</name>
</gene>
<evidence type="ECO:0000256" key="13">
    <source>
        <dbReference type="ARBA" id="ARBA00022842"/>
    </source>
</evidence>
<comment type="cofactor">
    <cofactor evidence="1">
        <name>Ca(2+)</name>
        <dbReference type="ChEBI" id="CHEBI:29108"/>
    </cofactor>
</comment>
<keyword evidence="9 25" id="KW-0328">Glycosyltransferase</keyword>
<dbReference type="PANTHER" id="PTHR43398">
    <property type="entry name" value="DOLICHOL-PHOSPHATE MANNOSYLTRANSFERASE SUBUNIT 1"/>
    <property type="match status" value="1"/>
</dbReference>
<protein>
    <recommendedName>
        <fullName evidence="18">Dolichol-phosphate mannosyltransferase</fullName>
        <ecNumber evidence="8">2.4.1.83</ecNumber>
    </recommendedName>
    <alternativeName>
        <fullName evidence="20">Dolichol-phosphate mannose synthase</fullName>
    </alternativeName>
    <alternativeName>
        <fullName evidence="19">Dolichyl-phosphate beta-D-mannosyltransferase</fullName>
    </alternativeName>
    <alternativeName>
        <fullName evidence="21">Mannose-P-dolichol synthase</fullName>
    </alternativeName>
</protein>
<proteinExistence type="inferred from homology"/>
<evidence type="ECO:0000256" key="2">
    <source>
        <dbReference type="ARBA" id="ARBA00001936"/>
    </source>
</evidence>
<dbReference type="GO" id="GO:0046872">
    <property type="term" value="F:metal ion binding"/>
    <property type="evidence" value="ECO:0007669"/>
    <property type="project" value="UniProtKB-KW"/>
</dbReference>
<dbReference type="OrthoDB" id="11098at2157"/>
<dbReference type="InterPro" id="IPR039528">
    <property type="entry name" value="DPM1-like"/>
</dbReference>
<feature type="transmembrane region" description="Helical" evidence="22">
    <location>
        <begin position="312"/>
        <end position="332"/>
    </location>
</feature>
<dbReference type="GO" id="GO:0006506">
    <property type="term" value="P:GPI anchor biosynthetic process"/>
    <property type="evidence" value="ECO:0007669"/>
    <property type="project" value="TreeGrafter"/>
</dbReference>
<evidence type="ECO:0000256" key="19">
    <source>
        <dbReference type="ARBA" id="ARBA00082336"/>
    </source>
</evidence>
<evidence type="ECO:0000256" key="3">
    <source>
        <dbReference type="ARBA" id="ARBA00001946"/>
    </source>
</evidence>
<dbReference type="Proteomes" id="UP000002595">
    <property type="component" value="Chromosome"/>
</dbReference>
<dbReference type="RefSeq" id="WP_011763351.1">
    <property type="nucleotide sequence ID" value="NC_008701.1"/>
</dbReference>
<evidence type="ECO:0000259" key="23">
    <source>
        <dbReference type="Pfam" id="PF00535"/>
    </source>
</evidence>
<dbReference type="InterPro" id="IPR029044">
    <property type="entry name" value="Nucleotide-diphossugar_trans"/>
</dbReference>
<evidence type="ECO:0000256" key="18">
    <source>
        <dbReference type="ARBA" id="ARBA00074878"/>
    </source>
</evidence>
<evidence type="ECO:0000256" key="1">
    <source>
        <dbReference type="ARBA" id="ARBA00001913"/>
    </source>
</evidence>
<keyword evidence="16" id="KW-0464">Manganese</keyword>
<evidence type="ECO:0000256" key="15">
    <source>
        <dbReference type="ARBA" id="ARBA00023136"/>
    </source>
</evidence>
<organism evidence="25 26">
    <name type="scientific">Pyrobaculum islandicum (strain DSM 4184 / JCM 9189 / GEO3)</name>
    <dbReference type="NCBI Taxonomy" id="384616"/>
    <lineage>
        <taxon>Archaea</taxon>
        <taxon>Thermoproteota</taxon>
        <taxon>Thermoprotei</taxon>
        <taxon>Thermoproteales</taxon>
        <taxon>Thermoproteaceae</taxon>
        <taxon>Pyrobaculum</taxon>
    </lineage>
</organism>
<evidence type="ECO:0000256" key="16">
    <source>
        <dbReference type="ARBA" id="ARBA00023211"/>
    </source>
</evidence>
<comment type="cofactor">
    <cofactor evidence="2">
        <name>Mn(2+)</name>
        <dbReference type="ChEBI" id="CHEBI:29035"/>
    </cofactor>
</comment>
<evidence type="ECO:0000256" key="17">
    <source>
        <dbReference type="ARBA" id="ARBA00053724"/>
    </source>
</evidence>
<keyword evidence="13" id="KW-0460">Magnesium</keyword>
<dbReference type="GO" id="GO:0000271">
    <property type="term" value="P:polysaccharide biosynthetic process"/>
    <property type="evidence" value="ECO:0007669"/>
    <property type="project" value="InterPro"/>
</dbReference>
<sequence length="345" mass="38043">MISVIVPTYNEAENIRELVERLHKALGSNYEVVIVDDNSLDGTVEVAKSLAKKYPVKVVTRKNRLGLSSAVAEGAKWASGDVVVVMDADLQHPPELVPKLAEIAERGCLAVASRYVKGGGVRGWSLYRRIVSKGAVFLARLLLPEARAVRDPVSGFFAYSRECLAQIKPTGLYKILLDVLVQCKPRCVVEVPYIFGLRTRGRSKLGTRHMLDYLRQLLRLSKWRPLKFAAVGASGVFVAWAVLYLLSPLPPYLSVAAAIETSLTSNYLLNRLWTFAERKTPALIGWLRYHVATAAGNATNYITTLALNILGVWVYIAYLIGVIAGYAVNYILSELTVFMTSPSSL</sequence>
<dbReference type="STRING" id="384616.Pisl_1623"/>
<comment type="similarity">
    <text evidence="7">Belongs to the glycosyltransferase 2 family.</text>
</comment>